<evidence type="ECO:0000256" key="1">
    <source>
        <dbReference type="PROSITE-ProRule" id="PRU00339"/>
    </source>
</evidence>
<keyword evidence="2" id="KW-1133">Transmembrane helix</keyword>
<name>A0A5C7BCK0_9FLAO</name>
<evidence type="ECO:0000313" key="5">
    <source>
        <dbReference type="Proteomes" id="UP000321938"/>
    </source>
</evidence>
<dbReference type="EMBL" id="VOSB01000026">
    <property type="protein sequence ID" value="TXE15684.1"/>
    <property type="molecule type" value="Genomic_DNA"/>
</dbReference>
<evidence type="ECO:0000256" key="3">
    <source>
        <dbReference type="SAM" id="SignalP"/>
    </source>
</evidence>
<keyword evidence="2" id="KW-0472">Membrane</keyword>
<accession>A0A5C7BCK0</accession>
<dbReference type="Proteomes" id="UP000321938">
    <property type="component" value="Unassembled WGS sequence"/>
</dbReference>
<dbReference type="Gene3D" id="1.25.40.10">
    <property type="entry name" value="Tetratricopeptide repeat domain"/>
    <property type="match status" value="2"/>
</dbReference>
<evidence type="ECO:0000256" key="2">
    <source>
        <dbReference type="SAM" id="Phobius"/>
    </source>
</evidence>
<feature type="chain" id="PRO_5022789107" evidence="3">
    <location>
        <begin position="29"/>
        <end position="564"/>
    </location>
</feature>
<gene>
    <name evidence="4" type="ORF">ES692_15495</name>
</gene>
<dbReference type="SUPFAM" id="SSF55874">
    <property type="entry name" value="ATPase domain of HSP90 chaperone/DNA topoisomerase II/histidine kinase"/>
    <property type="match status" value="1"/>
</dbReference>
<dbReference type="STRING" id="1123037.GCA_000425305_03277"/>
<feature type="transmembrane region" description="Helical" evidence="2">
    <location>
        <begin position="352"/>
        <end position="370"/>
    </location>
</feature>
<dbReference type="InterPro" id="IPR011990">
    <property type="entry name" value="TPR-like_helical_dom_sf"/>
</dbReference>
<dbReference type="Pfam" id="PF13424">
    <property type="entry name" value="TPR_12"/>
    <property type="match status" value="1"/>
</dbReference>
<dbReference type="InterPro" id="IPR036890">
    <property type="entry name" value="HATPase_C_sf"/>
</dbReference>
<dbReference type="InterPro" id="IPR019734">
    <property type="entry name" value="TPR_rpt"/>
</dbReference>
<proteinExistence type="predicted"/>
<feature type="signal peptide" evidence="3">
    <location>
        <begin position="1"/>
        <end position="28"/>
    </location>
</feature>
<dbReference type="Gene3D" id="3.30.565.10">
    <property type="entry name" value="Histidine kinase-like ATPase, C-terminal domain"/>
    <property type="match status" value="1"/>
</dbReference>
<reference evidence="4 5" key="1">
    <citation type="submission" date="2019-08" db="EMBL/GenBank/DDBJ databases">
        <title>Genome of Psychroserpens burtonensis ACAM 167.</title>
        <authorList>
            <person name="Bowman J.P."/>
        </authorList>
    </citation>
    <scope>NUCLEOTIDE SEQUENCE [LARGE SCALE GENOMIC DNA]</scope>
    <source>
        <strain evidence="4 5">ACAM 167</strain>
    </source>
</reference>
<dbReference type="OrthoDB" id="977000at2"/>
<dbReference type="AlphaFoldDB" id="A0A5C7BCK0"/>
<organism evidence="4 5">
    <name type="scientific">Psychroserpens burtonensis</name>
    <dbReference type="NCBI Taxonomy" id="49278"/>
    <lineage>
        <taxon>Bacteria</taxon>
        <taxon>Pseudomonadati</taxon>
        <taxon>Bacteroidota</taxon>
        <taxon>Flavobacteriia</taxon>
        <taxon>Flavobacteriales</taxon>
        <taxon>Flavobacteriaceae</taxon>
        <taxon>Psychroserpens</taxon>
    </lineage>
</organism>
<dbReference type="SMART" id="SM00028">
    <property type="entry name" value="TPR"/>
    <property type="match status" value="2"/>
</dbReference>
<feature type="repeat" description="TPR" evidence="1">
    <location>
        <begin position="122"/>
        <end position="155"/>
    </location>
</feature>
<dbReference type="RefSeq" id="WP_147232016.1">
    <property type="nucleotide sequence ID" value="NZ_VOSB01000026.1"/>
</dbReference>
<keyword evidence="1" id="KW-0802">TPR repeat</keyword>
<evidence type="ECO:0000313" key="4">
    <source>
        <dbReference type="EMBL" id="TXE15684.1"/>
    </source>
</evidence>
<protein>
    <submittedName>
        <fullName evidence="4">Uncharacterized protein</fullName>
    </submittedName>
</protein>
<comment type="caution">
    <text evidence="4">The sequence shown here is derived from an EMBL/GenBank/DDBJ whole genome shotgun (WGS) entry which is preliminary data.</text>
</comment>
<sequence>MKTHKDSFLFFYLFICAFMLYAPNALHAQEAKPIDSLTYYSNLVLSSKNNTDLNNAYVFFKQRSEQSLQQNDILNVIYNLRYVAMIQFDLGLLQESEATAVSALGLIDNLKLKDAITNEPRVGLNNHLGRVYVGLSDYPSALEYYNTALNLQQDPSNLNTIFNNIGLIYYKQANYQEALEVFTKVHQTNLTFNNASKIARSLGNIGATMSKMKRSAGLDSLTKSLQLRTSIDFKSGMFESYIKLAEYYQDRGDLVRANRYANKANLLAESKGNVALEFESLSLLMKLNPNTNVQRYTQLVDSINASQLSIQNSYAAKKYGLEKQERLIKENELKMKIIELDSEKQKQQTTSAIFAAILILISSIFTFIYIRSRYKKEKLQEIYNTESRISKKVHDEVANDVYHVMTKLQSKDKANEDVLDHLEFIYTKTRDISKENAAIHINEDFNELIKDLLMSYKTTNVSVMTVNASKMDWDGVADLNKTTIYRVLQELMTNMRKHSEATIVVVSFEQLKGKINIQYKDNGLGCKLFKSNGLQNAESRITSINGSIIFESQINNGFKAIMSI</sequence>
<keyword evidence="2" id="KW-0812">Transmembrane</keyword>
<feature type="repeat" description="TPR" evidence="1">
    <location>
        <begin position="159"/>
        <end position="192"/>
    </location>
</feature>
<dbReference type="PROSITE" id="PS50005">
    <property type="entry name" value="TPR"/>
    <property type="match status" value="2"/>
</dbReference>
<keyword evidence="5" id="KW-1185">Reference proteome</keyword>
<dbReference type="SUPFAM" id="SSF48452">
    <property type="entry name" value="TPR-like"/>
    <property type="match status" value="2"/>
</dbReference>
<keyword evidence="3" id="KW-0732">Signal</keyword>